<dbReference type="Proteomes" id="UP000549765">
    <property type="component" value="Unassembled WGS sequence"/>
</dbReference>
<evidence type="ECO:0000259" key="7">
    <source>
        <dbReference type="Pfam" id="PF14527"/>
    </source>
</evidence>
<feature type="domain" description="Sporulation regulator WhiA C-terminal" evidence="5">
    <location>
        <begin position="219"/>
        <end position="303"/>
    </location>
</feature>
<organism evidence="8 9">
    <name type="scientific">Periweissella fabalis</name>
    <dbReference type="NCBI Taxonomy" id="1070421"/>
    <lineage>
        <taxon>Bacteria</taxon>
        <taxon>Bacillati</taxon>
        <taxon>Bacillota</taxon>
        <taxon>Bacilli</taxon>
        <taxon>Lactobacillales</taxon>
        <taxon>Lactobacillaceae</taxon>
        <taxon>Periweissella</taxon>
    </lineage>
</organism>
<evidence type="ECO:0000256" key="2">
    <source>
        <dbReference type="ARBA" id="ARBA00023125"/>
    </source>
</evidence>
<sequence>MSYASDVKKELTSLEVHERNGKAELSALIRMNGALGLSNRQFILNVQTENAATARRIYSLLQQFYRVEAEVVIRRQMKLKKNNVYIVRLKYQVQQILDDLQIMKGFEINEDMPKALLKRDSERRSYLRGAFLAAGSVNNPEKSRYHLEIYSLYQAHNEQLADLMNEYRLNAKTTERRSGYIVYLKEAEKIADFLQLIGATNSMLQFEDVRIMRDIKNSVNRLTNAEEANANKVADASARQIDNINLINDQIGLMALPVKLRQIAEARLNHPDVSLGELGNFVLDGPISKSGVNHRLRKINEYAQAIREGLPLPGSKKR</sequence>
<comment type="similarity">
    <text evidence="4">Belongs to the WhiA family.</text>
</comment>
<evidence type="ECO:0000256" key="4">
    <source>
        <dbReference type="HAMAP-Rule" id="MF_01420"/>
    </source>
</evidence>
<dbReference type="FunFam" id="3.10.28.10:FF:000002">
    <property type="entry name" value="Probable cell division protein WhiA"/>
    <property type="match status" value="1"/>
</dbReference>
<evidence type="ECO:0000259" key="5">
    <source>
        <dbReference type="Pfam" id="PF02650"/>
    </source>
</evidence>
<reference evidence="8 9" key="1">
    <citation type="submission" date="2020-04" db="EMBL/GenBank/DDBJ databases">
        <title>MicrobeNet Type strains.</title>
        <authorList>
            <person name="Nicholson A.C."/>
        </authorList>
    </citation>
    <scope>NUCLEOTIDE SEQUENCE [LARGE SCALE GENOMIC DNA]</scope>
    <source>
        <strain evidence="8 9">CCUG 61472</strain>
    </source>
</reference>
<feature type="domain" description="WhiA LAGLIDADG-like" evidence="7">
    <location>
        <begin position="124"/>
        <end position="216"/>
    </location>
</feature>
<feature type="domain" description="Sporulation transcription regulator WhiA N-terminal" evidence="6">
    <location>
        <begin position="20"/>
        <end position="103"/>
    </location>
</feature>
<dbReference type="RefSeq" id="WP_168722634.1">
    <property type="nucleotide sequence ID" value="NZ_JAAXPN010000010.1"/>
</dbReference>
<name>A0A7X6N4F3_9LACO</name>
<dbReference type="InterPro" id="IPR018478">
    <property type="entry name" value="Sporu_reg_WhiA_N_dom"/>
</dbReference>
<dbReference type="InterPro" id="IPR023054">
    <property type="entry name" value="Sporulation_regulator_WhiA_C"/>
</dbReference>
<dbReference type="PANTHER" id="PTHR37307">
    <property type="entry name" value="CELL DIVISION PROTEIN WHIA-RELATED"/>
    <property type="match status" value="1"/>
</dbReference>
<keyword evidence="1 4" id="KW-0132">Cell division</keyword>
<dbReference type="PANTHER" id="PTHR37307:SF1">
    <property type="entry name" value="CELL DIVISION PROTEIN WHIA-RELATED"/>
    <property type="match status" value="1"/>
</dbReference>
<dbReference type="InterPro" id="IPR039518">
    <property type="entry name" value="WhiA_LAGLIDADG_dom"/>
</dbReference>
<evidence type="ECO:0000256" key="1">
    <source>
        <dbReference type="ARBA" id="ARBA00022618"/>
    </source>
</evidence>
<dbReference type="SUPFAM" id="SSF55608">
    <property type="entry name" value="Homing endonucleases"/>
    <property type="match status" value="1"/>
</dbReference>
<proteinExistence type="inferred from homology"/>
<evidence type="ECO:0000313" key="9">
    <source>
        <dbReference type="Proteomes" id="UP000549765"/>
    </source>
</evidence>
<keyword evidence="2 4" id="KW-0238">DNA-binding</keyword>
<dbReference type="Pfam" id="PF02650">
    <property type="entry name" value="HTH_WhiA"/>
    <property type="match status" value="1"/>
</dbReference>
<dbReference type="GO" id="GO:0003677">
    <property type="term" value="F:DNA binding"/>
    <property type="evidence" value="ECO:0007669"/>
    <property type="project" value="UniProtKB-UniRule"/>
</dbReference>
<dbReference type="Pfam" id="PF10298">
    <property type="entry name" value="WhiA_N"/>
    <property type="match status" value="1"/>
</dbReference>
<dbReference type="HAMAP" id="MF_01420">
    <property type="entry name" value="HTH_type_WhiA"/>
    <property type="match status" value="1"/>
</dbReference>
<dbReference type="InterPro" id="IPR003802">
    <property type="entry name" value="Sporulation_regulator_WhiA"/>
</dbReference>
<dbReference type="Gene3D" id="3.10.28.10">
    <property type="entry name" value="Homing endonucleases"/>
    <property type="match status" value="1"/>
</dbReference>
<accession>A0A7X6N4F3</accession>
<dbReference type="GO" id="GO:0043937">
    <property type="term" value="P:regulation of sporulation"/>
    <property type="evidence" value="ECO:0007669"/>
    <property type="project" value="InterPro"/>
</dbReference>
<comment type="function">
    <text evidence="4">Involved in cell division and chromosome segregation.</text>
</comment>
<dbReference type="NCBIfam" id="TIGR00647">
    <property type="entry name" value="DNA_bind_WhiA"/>
    <property type="match status" value="1"/>
</dbReference>
<dbReference type="InterPro" id="IPR027434">
    <property type="entry name" value="Homing_endonucl"/>
</dbReference>
<evidence type="ECO:0000259" key="6">
    <source>
        <dbReference type="Pfam" id="PF10298"/>
    </source>
</evidence>
<keyword evidence="9" id="KW-1185">Reference proteome</keyword>
<keyword evidence="3 4" id="KW-0131">Cell cycle</keyword>
<evidence type="ECO:0000313" key="8">
    <source>
        <dbReference type="EMBL" id="NKZ24840.1"/>
    </source>
</evidence>
<protein>
    <recommendedName>
        <fullName evidence="4">Probable cell division protein WhiA</fullName>
    </recommendedName>
</protein>
<dbReference type="GO" id="GO:0051301">
    <property type="term" value="P:cell division"/>
    <property type="evidence" value="ECO:0007669"/>
    <property type="project" value="UniProtKB-UniRule"/>
</dbReference>
<dbReference type="AlphaFoldDB" id="A0A7X6N4F3"/>
<comment type="caution">
    <text evidence="8">The sequence shown here is derived from an EMBL/GenBank/DDBJ whole genome shotgun (WGS) entry which is preliminary data.</text>
</comment>
<dbReference type="EMBL" id="JAAXPN010000010">
    <property type="protein sequence ID" value="NKZ24840.1"/>
    <property type="molecule type" value="Genomic_DNA"/>
</dbReference>
<dbReference type="Pfam" id="PF14527">
    <property type="entry name" value="LAGLIDADG_WhiA"/>
    <property type="match status" value="1"/>
</dbReference>
<evidence type="ECO:0000256" key="3">
    <source>
        <dbReference type="ARBA" id="ARBA00023306"/>
    </source>
</evidence>
<gene>
    <name evidence="4 8" type="primary">whiA</name>
    <name evidence="8" type="ORF">HF964_08555</name>
</gene>